<dbReference type="AlphaFoldDB" id="A0A7C5DBA6"/>
<gene>
    <name evidence="1" type="ORF">ENL19_03565</name>
</gene>
<evidence type="ECO:0000313" key="1">
    <source>
        <dbReference type="EMBL" id="HHE05122.1"/>
    </source>
</evidence>
<reference evidence="1" key="1">
    <citation type="journal article" date="2020" name="mSystems">
        <title>Genome- and Community-Level Interaction Insights into Carbon Utilization and Element Cycling Functions of Hydrothermarchaeota in Hydrothermal Sediment.</title>
        <authorList>
            <person name="Zhou Z."/>
            <person name="Liu Y."/>
            <person name="Xu W."/>
            <person name="Pan J."/>
            <person name="Luo Z.H."/>
            <person name="Li M."/>
        </authorList>
    </citation>
    <scope>NUCLEOTIDE SEQUENCE [LARGE SCALE GENOMIC DNA]</scope>
    <source>
        <strain evidence="1">HyVt-74</strain>
    </source>
</reference>
<name>A0A7C5DBA6_UNCW3</name>
<dbReference type="Pfam" id="PF08747">
    <property type="entry name" value="BrxB"/>
    <property type="match status" value="1"/>
</dbReference>
<organism evidence="1">
    <name type="scientific">candidate division WOR-3 bacterium</name>
    <dbReference type="NCBI Taxonomy" id="2052148"/>
    <lineage>
        <taxon>Bacteria</taxon>
        <taxon>Bacteria division WOR-3</taxon>
    </lineage>
</organism>
<dbReference type="EMBL" id="DRTB01000270">
    <property type="protein sequence ID" value="HHE05122.1"/>
    <property type="molecule type" value="Genomic_DNA"/>
</dbReference>
<proteinExistence type="predicted"/>
<dbReference type="InterPro" id="IPR014858">
    <property type="entry name" value="BrxB"/>
</dbReference>
<dbReference type="Proteomes" id="UP000886110">
    <property type="component" value="Unassembled WGS sequence"/>
</dbReference>
<accession>A0A7C5DBA6</accession>
<protein>
    <submittedName>
        <fullName evidence="1">DUF1788 domain-containing protein</fullName>
    </submittedName>
</protein>
<sequence>MADNLSFDKLFKVLSNKKFYSIEGGAGEIPFFIYSYDISEQSNIYKKINMLYRKLNTNGIPVLLIGLYDMVIEYFNKTGELKDLFEFEKSVSKKEFLKELAGTINAEDVIRPYFLEKMQEAQPKLILVYKVGEVFPFLRTHNILNYLQNTIKNTPLIVFFPGKYVTSYDEGFYLKLFGIFNGPYYRAFRLEDYIVRGDL</sequence>
<comment type="caution">
    <text evidence="1">The sequence shown here is derived from an EMBL/GenBank/DDBJ whole genome shotgun (WGS) entry which is preliminary data.</text>
</comment>